<dbReference type="InterPro" id="IPR038765">
    <property type="entry name" value="Papain-like_cys_pep_sf"/>
</dbReference>
<protein>
    <submittedName>
        <fullName evidence="2">Arylamine N-acetyltransferase</fullName>
    </submittedName>
</protein>
<dbReference type="EMBL" id="JBHSYS010000002">
    <property type="protein sequence ID" value="MFC6957321.1"/>
    <property type="molecule type" value="Genomic_DNA"/>
</dbReference>
<evidence type="ECO:0000256" key="1">
    <source>
        <dbReference type="ARBA" id="ARBA00006547"/>
    </source>
</evidence>
<dbReference type="RefSeq" id="WP_382348697.1">
    <property type="nucleotide sequence ID" value="NZ_JBHMBP010000002.1"/>
</dbReference>
<organism evidence="2 3">
    <name type="scientific">Glycomyces mayteni</name>
    <dbReference type="NCBI Taxonomy" id="543887"/>
    <lineage>
        <taxon>Bacteria</taxon>
        <taxon>Bacillati</taxon>
        <taxon>Actinomycetota</taxon>
        <taxon>Actinomycetes</taxon>
        <taxon>Glycomycetales</taxon>
        <taxon>Glycomycetaceae</taxon>
        <taxon>Glycomyces</taxon>
    </lineage>
</organism>
<dbReference type="InterPro" id="IPR001447">
    <property type="entry name" value="Arylamine_N-AcTrfase"/>
</dbReference>
<comment type="similarity">
    <text evidence="1">Belongs to the arylamine N-acetyltransferase family.</text>
</comment>
<dbReference type="Gene3D" id="2.40.128.150">
    <property type="entry name" value="Cysteine proteinases"/>
    <property type="match status" value="1"/>
</dbReference>
<keyword evidence="3" id="KW-1185">Reference proteome</keyword>
<gene>
    <name evidence="2" type="ORF">ACFQS3_08955</name>
</gene>
<accession>A0ABW2D7X6</accession>
<dbReference type="Proteomes" id="UP001596470">
    <property type="component" value="Unassembled WGS sequence"/>
</dbReference>
<reference evidence="3" key="1">
    <citation type="journal article" date="2019" name="Int. J. Syst. Evol. Microbiol.">
        <title>The Global Catalogue of Microorganisms (GCM) 10K type strain sequencing project: providing services to taxonomists for standard genome sequencing and annotation.</title>
        <authorList>
            <consortium name="The Broad Institute Genomics Platform"/>
            <consortium name="The Broad Institute Genome Sequencing Center for Infectious Disease"/>
            <person name="Wu L."/>
            <person name="Ma J."/>
        </authorList>
    </citation>
    <scope>NUCLEOTIDE SEQUENCE [LARGE SCALE GENOMIC DNA]</scope>
    <source>
        <strain evidence="3">KACC 12634</strain>
    </source>
</reference>
<dbReference type="SUPFAM" id="SSF54001">
    <property type="entry name" value="Cysteine proteinases"/>
    <property type="match status" value="1"/>
</dbReference>
<sequence>MWSSDELDLDAYLALLGYDGDRAPTLATLRALQRAHVLTVRWATLDSFLYRRVALDLPSVQDKLVRRGGGGYCFEHVVLFAAVLERLGFAFRAVSGRVQLGADSRRPRPATHAMLIADVEGARWLVDVGFGASPLEPVELVDGAVGEAGPWPVLLRWQEVTHGSEGWAVHEPGEGPEGPAGWKVRQVFTENPQYPVDFAVGNHFVASNDRSPFVIRPFVQRLRPDRLDSLDALAWTVARPGREPVTESVAPGEVPGLLGDVFGVRTGAEEAALLVRRLAGLERDAS</sequence>
<dbReference type="PANTHER" id="PTHR11786">
    <property type="entry name" value="N-HYDROXYARYLAMINE O-ACETYLTRANSFERASE"/>
    <property type="match status" value="1"/>
</dbReference>
<comment type="caution">
    <text evidence="2">The sequence shown here is derived from an EMBL/GenBank/DDBJ whole genome shotgun (WGS) entry which is preliminary data.</text>
</comment>
<dbReference type="Gene3D" id="3.30.2140.10">
    <property type="entry name" value="Arylamine N-acetyltransferase"/>
    <property type="match status" value="1"/>
</dbReference>
<dbReference type="PANTHER" id="PTHR11786:SF0">
    <property type="entry name" value="ARYLAMINE N-ACETYLTRANSFERASE 4-RELATED"/>
    <property type="match status" value="1"/>
</dbReference>
<proteinExistence type="inferred from homology"/>
<name>A0ABW2D7X6_9ACTN</name>
<evidence type="ECO:0000313" key="2">
    <source>
        <dbReference type="EMBL" id="MFC6957321.1"/>
    </source>
</evidence>
<evidence type="ECO:0000313" key="3">
    <source>
        <dbReference type="Proteomes" id="UP001596470"/>
    </source>
</evidence>
<dbReference type="Pfam" id="PF00797">
    <property type="entry name" value="Acetyltransf_2"/>
    <property type="match status" value="1"/>
</dbReference>